<evidence type="ECO:0000256" key="3">
    <source>
        <dbReference type="ARBA" id="ARBA00022692"/>
    </source>
</evidence>
<evidence type="ECO:0000256" key="1">
    <source>
        <dbReference type="ARBA" id="ARBA00004167"/>
    </source>
</evidence>
<keyword evidence="4 6" id="KW-1133">Transmembrane helix</keyword>
<comment type="subcellular location">
    <subcellularLocation>
        <location evidence="1">Membrane</location>
        <topology evidence="1">Single-pass membrane protein</topology>
    </subcellularLocation>
</comment>
<dbReference type="OrthoDB" id="9811754at2"/>
<proteinExistence type="inferred from homology"/>
<comment type="similarity">
    <text evidence="2">Belongs to the membrane fusion protein (MFP) (TC 8.A.1) family.</text>
</comment>
<feature type="domain" description="YhbJ barrel-sandwich hybrid" evidence="8">
    <location>
        <begin position="45"/>
        <end position="116"/>
    </location>
</feature>
<reference evidence="9" key="1">
    <citation type="journal article" date="2014" name="Int. J. Syst. Evol. Microbiol.">
        <title>Complete genome of a new Firmicutes species belonging to the dominant human colonic microbiota ('Ruminococcus bicirculans') reveals two chromosomes and a selective capacity to utilize plant glucans.</title>
        <authorList>
            <consortium name="NISC Comparative Sequencing Program"/>
            <person name="Wegmann U."/>
            <person name="Louis P."/>
            <person name="Goesmann A."/>
            <person name="Henrissat B."/>
            <person name="Duncan S.H."/>
            <person name="Flint H.J."/>
        </authorList>
    </citation>
    <scope>NUCLEOTIDE SEQUENCE</scope>
    <source>
        <strain evidence="9">CCM 4175</strain>
    </source>
</reference>
<dbReference type="AlphaFoldDB" id="A0A240BUH7"/>
<evidence type="ECO:0000259" key="8">
    <source>
        <dbReference type="Pfam" id="PF25997"/>
    </source>
</evidence>
<dbReference type="Pfam" id="PF25963">
    <property type="entry name" value="Beta-barrel_AAEA"/>
    <property type="match status" value="1"/>
</dbReference>
<dbReference type="EMBL" id="LT906464">
    <property type="protein sequence ID" value="SNV99300.1"/>
    <property type="molecule type" value="Genomic_DNA"/>
</dbReference>
<keyword evidence="5 6" id="KW-0472">Membrane</keyword>
<dbReference type="Pfam" id="PF25997">
    <property type="entry name" value="BSH_YhbJ"/>
    <property type="match status" value="1"/>
</dbReference>
<evidence type="ECO:0000259" key="7">
    <source>
        <dbReference type="Pfam" id="PF25963"/>
    </source>
</evidence>
<reference evidence="10 11" key="2">
    <citation type="submission" date="2017-06" db="EMBL/GenBank/DDBJ databases">
        <authorList>
            <consortium name="Pathogen Informatics"/>
        </authorList>
    </citation>
    <scope>NUCLEOTIDE SEQUENCE [LARGE SCALE GENOMIC DNA]</scope>
    <source>
        <strain evidence="10 11">NCTC13833</strain>
    </source>
</reference>
<dbReference type="GO" id="GO:0016020">
    <property type="term" value="C:membrane"/>
    <property type="evidence" value="ECO:0007669"/>
    <property type="project" value="UniProtKB-SubCell"/>
</dbReference>
<organism evidence="10 11">
    <name type="scientific">Staphylococcus muscae</name>
    <dbReference type="NCBI Taxonomy" id="1294"/>
    <lineage>
        <taxon>Bacteria</taxon>
        <taxon>Bacillati</taxon>
        <taxon>Bacillota</taxon>
        <taxon>Bacilli</taxon>
        <taxon>Bacillales</taxon>
        <taxon>Staphylococcaceae</taxon>
        <taxon>Staphylococcus</taxon>
    </lineage>
</organism>
<dbReference type="Proteomes" id="UP000652995">
    <property type="component" value="Unassembled WGS sequence"/>
</dbReference>
<feature type="transmembrane region" description="Helical" evidence="6">
    <location>
        <begin position="7"/>
        <end position="26"/>
    </location>
</feature>
<dbReference type="SUPFAM" id="SSF51230">
    <property type="entry name" value="Single hybrid motif"/>
    <property type="match status" value="1"/>
</dbReference>
<evidence type="ECO:0000256" key="4">
    <source>
        <dbReference type="ARBA" id="ARBA00022989"/>
    </source>
</evidence>
<dbReference type="Gene3D" id="2.40.30.170">
    <property type="match status" value="1"/>
</dbReference>
<dbReference type="EMBL" id="BMCB01000003">
    <property type="protein sequence ID" value="GGA85396.1"/>
    <property type="molecule type" value="Genomic_DNA"/>
</dbReference>
<dbReference type="CDD" id="cd06849">
    <property type="entry name" value="lipoyl_domain"/>
    <property type="match status" value="1"/>
</dbReference>
<keyword evidence="3 6" id="KW-0812">Transmembrane</keyword>
<reference evidence="12" key="3">
    <citation type="journal article" date="2019" name="Int. J. Syst. Evol. Microbiol.">
        <title>The Global Catalogue of Microorganisms (GCM) 10K type strain sequencing project: providing services to taxonomists for standard genome sequencing and annotation.</title>
        <authorList>
            <consortium name="The Broad Institute Genomics Platform"/>
            <consortium name="The Broad Institute Genome Sequencing Center for Infectious Disease"/>
            <person name="Wu L."/>
            <person name="Ma J."/>
        </authorList>
    </citation>
    <scope>NUCLEOTIDE SEQUENCE [LARGE SCALE GENOMIC DNA]</scope>
    <source>
        <strain evidence="12">CCM 4175</strain>
    </source>
</reference>
<evidence type="ECO:0000256" key="5">
    <source>
        <dbReference type="ARBA" id="ARBA00023136"/>
    </source>
</evidence>
<sequence length="215" mass="23101">MKKLVMINIITIVLLVIIGIGGFYFYNQSTNYVKTENAQVDGEQIKIAAPASGQISELKVAEGDKLKEGDTFAKVQVKSETGDVQTMDIPMPVEGTIVKMSAQKGSIAQAGQPLAYAYNLDKRYVTANIDETEVKDVETGQVVDIAIDGQDSKVKGKVVHVGQATASSFSLMPSSNSDGNYTKVTQVIPVKIEFDSQQSNGVLPGMNAEVSIHKN</sequence>
<dbReference type="PANTHER" id="PTHR30386">
    <property type="entry name" value="MEMBRANE FUSION SUBUNIT OF EMRAB-TOLC MULTIDRUG EFFLUX PUMP"/>
    <property type="match status" value="1"/>
</dbReference>
<evidence type="ECO:0000313" key="12">
    <source>
        <dbReference type="Proteomes" id="UP000652995"/>
    </source>
</evidence>
<dbReference type="InterPro" id="IPR058634">
    <property type="entry name" value="AaeA-lik-b-barrel"/>
</dbReference>
<evidence type="ECO:0000313" key="11">
    <source>
        <dbReference type="Proteomes" id="UP000243706"/>
    </source>
</evidence>
<dbReference type="InterPro" id="IPR011053">
    <property type="entry name" value="Single_hybrid_motif"/>
</dbReference>
<dbReference type="GO" id="GO:0055085">
    <property type="term" value="P:transmembrane transport"/>
    <property type="evidence" value="ECO:0007669"/>
    <property type="project" value="InterPro"/>
</dbReference>
<dbReference type="PANTHER" id="PTHR30386:SF26">
    <property type="entry name" value="TRANSPORT PROTEIN COMB"/>
    <property type="match status" value="1"/>
</dbReference>
<evidence type="ECO:0000256" key="6">
    <source>
        <dbReference type="SAM" id="Phobius"/>
    </source>
</evidence>
<name>A0A240BUH7_9STAP</name>
<dbReference type="InterPro" id="IPR050739">
    <property type="entry name" value="MFP"/>
</dbReference>
<dbReference type="RefSeq" id="WP_095115321.1">
    <property type="nucleotide sequence ID" value="NZ_BMCB01000003.1"/>
</dbReference>
<evidence type="ECO:0000256" key="2">
    <source>
        <dbReference type="ARBA" id="ARBA00009477"/>
    </source>
</evidence>
<reference evidence="9" key="4">
    <citation type="submission" date="2024-05" db="EMBL/GenBank/DDBJ databases">
        <authorList>
            <person name="Sun Q."/>
            <person name="Sedlacek I."/>
        </authorList>
    </citation>
    <scope>NUCLEOTIDE SEQUENCE</scope>
    <source>
        <strain evidence="9">CCM 4175</strain>
    </source>
</reference>
<dbReference type="KEGG" id="smus:C7J88_08440"/>
<accession>A0A240BUH7</accession>
<dbReference type="InterPro" id="IPR058635">
    <property type="entry name" value="BSH_YhbJ"/>
</dbReference>
<feature type="domain" description="p-hydroxybenzoic acid efflux pump subunit AaeA-like beta-barrel" evidence="7">
    <location>
        <begin position="124"/>
        <end position="213"/>
    </location>
</feature>
<evidence type="ECO:0000313" key="10">
    <source>
        <dbReference type="EMBL" id="SNV99300.1"/>
    </source>
</evidence>
<dbReference type="Proteomes" id="UP000243706">
    <property type="component" value="Chromosome 1"/>
</dbReference>
<dbReference type="Gene3D" id="2.40.50.100">
    <property type="match status" value="1"/>
</dbReference>
<gene>
    <name evidence="9" type="ORF">GCM10007183_06970</name>
    <name evidence="10" type="ORF">SAMEA4412661_00258</name>
</gene>
<evidence type="ECO:0000313" key="9">
    <source>
        <dbReference type="EMBL" id="GGA85396.1"/>
    </source>
</evidence>
<protein>
    <submittedName>
        <fullName evidence="9">Multidrug efflux protein</fullName>
    </submittedName>
    <submittedName>
        <fullName evidence="10">Multidrug resistance protein A</fullName>
    </submittedName>
</protein>
<keyword evidence="12" id="KW-1185">Reference proteome</keyword>